<dbReference type="Pfam" id="PF00296">
    <property type="entry name" value="Bac_luciferase"/>
    <property type="match status" value="1"/>
</dbReference>
<reference evidence="3 4" key="1">
    <citation type="submission" date="2018-10" db="EMBL/GenBank/DDBJ databases">
        <authorList>
            <person name="Li J."/>
        </authorList>
    </citation>
    <scope>NUCLEOTIDE SEQUENCE [LARGE SCALE GENOMIC DNA]</scope>
    <source>
        <strain evidence="3 4">CCTCC AB209002</strain>
    </source>
</reference>
<proteinExistence type="predicted"/>
<name>A0A3L6ZPQ3_9MICO</name>
<dbReference type="SUPFAM" id="SSF51679">
    <property type="entry name" value="Bacterial luciferase-like"/>
    <property type="match status" value="1"/>
</dbReference>
<dbReference type="InterPro" id="IPR050564">
    <property type="entry name" value="F420-G6PD/mer"/>
</dbReference>
<dbReference type="PANTHER" id="PTHR43244:SF1">
    <property type="entry name" value="5,10-METHYLENETETRAHYDROMETHANOPTERIN REDUCTASE"/>
    <property type="match status" value="1"/>
</dbReference>
<gene>
    <name evidence="3" type="ORF">D9V29_11330</name>
</gene>
<comment type="caution">
    <text evidence="3">The sequence shown here is derived from an EMBL/GenBank/DDBJ whole genome shotgun (WGS) entry which is preliminary data.</text>
</comment>
<evidence type="ECO:0000256" key="1">
    <source>
        <dbReference type="ARBA" id="ARBA00023002"/>
    </source>
</evidence>
<evidence type="ECO:0000313" key="4">
    <source>
        <dbReference type="Proteomes" id="UP000270299"/>
    </source>
</evidence>
<dbReference type="PANTHER" id="PTHR43244">
    <property type="match status" value="1"/>
</dbReference>
<dbReference type="AlphaFoldDB" id="A0A3L6ZPQ3"/>
<sequence>MRIGITILPQDPWPVARRKWGAAEEYGFDGAWTYDHLSWRSLADEPWHGTVPTLTAAALVTSSIPIGVIVASPNYRHPVPFAKEIATLDEISGGRFQLGLGPGGTGFDAAVLGAAEYSPRERHDRFAEFVSGLDLLLRHELPGSGGVSFDGDWFTAVRARMVGAPAHHPRVPFVIAANGPKGMRLAAEYGQGWVTTGRDGAVGEDWWTSVADLAHRFEDAALSVGTDPLGPDRYLMIDSGGSYALDSIGRFDDVVGRAIELGFTDVITHWPRADGIFAGSEDILDDVAARLPALHEHGGVIPKLG</sequence>
<keyword evidence="4" id="KW-1185">Reference proteome</keyword>
<keyword evidence="1" id="KW-0560">Oxidoreductase</keyword>
<dbReference type="Proteomes" id="UP000270299">
    <property type="component" value="Unassembled WGS sequence"/>
</dbReference>
<dbReference type="InterPro" id="IPR036661">
    <property type="entry name" value="Luciferase-like_sf"/>
</dbReference>
<evidence type="ECO:0000259" key="2">
    <source>
        <dbReference type="Pfam" id="PF00296"/>
    </source>
</evidence>
<dbReference type="GO" id="GO:0016705">
    <property type="term" value="F:oxidoreductase activity, acting on paired donors, with incorporation or reduction of molecular oxygen"/>
    <property type="evidence" value="ECO:0007669"/>
    <property type="project" value="InterPro"/>
</dbReference>
<organism evidence="3 4">
    <name type="scientific">Mycetocola manganoxydans</name>
    <dbReference type="NCBI Taxonomy" id="699879"/>
    <lineage>
        <taxon>Bacteria</taxon>
        <taxon>Bacillati</taxon>
        <taxon>Actinomycetota</taxon>
        <taxon>Actinomycetes</taxon>
        <taxon>Micrococcales</taxon>
        <taxon>Microbacteriaceae</taxon>
        <taxon>Mycetocola</taxon>
    </lineage>
</organism>
<dbReference type="EMBL" id="RCUV01000012">
    <property type="protein sequence ID" value="RLP69808.1"/>
    <property type="molecule type" value="Genomic_DNA"/>
</dbReference>
<protein>
    <submittedName>
        <fullName evidence="3">LLM class flavin-dependent oxidoreductase</fullName>
    </submittedName>
</protein>
<dbReference type="OrthoDB" id="7374740at2"/>
<accession>A0A3L6ZPQ3</accession>
<dbReference type="RefSeq" id="WP_121673434.1">
    <property type="nucleotide sequence ID" value="NZ_BMXM01000008.1"/>
</dbReference>
<feature type="domain" description="Luciferase-like" evidence="2">
    <location>
        <begin position="22"/>
        <end position="216"/>
    </location>
</feature>
<evidence type="ECO:0000313" key="3">
    <source>
        <dbReference type="EMBL" id="RLP69808.1"/>
    </source>
</evidence>
<dbReference type="Gene3D" id="3.20.20.30">
    <property type="entry name" value="Luciferase-like domain"/>
    <property type="match status" value="1"/>
</dbReference>
<dbReference type="InterPro" id="IPR011251">
    <property type="entry name" value="Luciferase-like_dom"/>
</dbReference>